<dbReference type="GO" id="GO:0016491">
    <property type="term" value="F:oxidoreductase activity"/>
    <property type="evidence" value="ECO:0007669"/>
    <property type="project" value="UniProtKB-KW"/>
</dbReference>
<dbReference type="EMBL" id="NBII01000009">
    <property type="protein sequence ID" value="PAV15802.1"/>
    <property type="molecule type" value="Genomic_DNA"/>
</dbReference>
<dbReference type="SUPFAM" id="SSF51430">
    <property type="entry name" value="NAD(P)-linked oxidoreductase"/>
    <property type="match status" value="1"/>
</dbReference>
<dbReference type="AlphaFoldDB" id="A0A286U8B6"/>
<dbReference type="InterPro" id="IPR050523">
    <property type="entry name" value="AKR_Detox_Biosynth"/>
</dbReference>
<dbReference type="InterPro" id="IPR036812">
    <property type="entry name" value="NAD(P)_OxRdtase_dom_sf"/>
</dbReference>
<dbReference type="Gene3D" id="3.20.20.100">
    <property type="entry name" value="NADP-dependent oxidoreductase domain"/>
    <property type="match status" value="1"/>
</dbReference>
<dbReference type="Proteomes" id="UP000217199">
    <property type="component" value="Unassembled WGS sequence"/>
</dbReference>
<feature type="domain" description="NADP-dependent oxidoreductase" evidence="3">
    <location>
        <begin position="32"/>
        <end position="351"/>
    </location>
</feature>
<protein>
    <submittedName>
        <fullName evidence="4">Aldo keto reductase</fullName>
    </submittedName>
</protein>
<name>A0A286U8B6_9AGAM</name>
<dbReference type="Pfam" id="PF00248">
    <property type="entry name" value="Aldo_ket_red"/>
    <property type="match status" value="1"/>
</dbReference>
<reference evidence="4 5" key="1">
    <citation type="journal article" date="2017" name="Mol. Ecol.">
        <title>Comparative and population genomic landscape of Phellinus noxius: A hypervariable fungus causing root rot in trees.</title>
        <authorList>
            <person name="Chung C.L."/>
            <person name="Lee T.J."/>
            <person name="Akiba M."/>
            <person name="Lee H.H."/>
            <person name="Kuo T.H."/>
            <person name="Liu D."/>
            <person name="Ke H.M."/>
            <person name="Yokoi T."/>
            <person name="Roa M.B."/>
            <person name="Lu M.J."/>
            <person name="Chang Y.Y."/>
            <person name="Ann P.J."/>
            <person name="Tsai J.N."/>
            <person name="Chen C.Y."/>
            <person name="Tzean S.S."/>
            <person name="Ota Y."/>
            <person name="Hattori T."/>
            <person name="Sahashi N."/>
            <person name="Liou R.F."/>
            <person name="Kikuchi T."/>
            <person name="Tsai I.J."/>
        </authorList>
    </citation>
    <scope>NUCLEOTIDE SEQUENCE [LARGE SCALE GENOMIC DNA]</scope>
    <source>
        <strain evidence="4 5">FFPRI411160</strain>
    </source>
</reference>
<comment type="similarity">
    <text evidence="2">Belongs to the aldo/keto reductase family. Aldo/keto reductase 2 subfamily.</text>
</comment>
<evidence type="ECO:0000256" key="1">
    <source>
        <dbReference type="ARBA" id="ARBA00023002"/>
    </source>
</evidence>
<dbReference type="CDD" id="cd19146">
    <property type="entry name" value="AKR_AKR9A1-2"/>
    <property type="match status" value="1"/>
</dbReference>
<proteinExistence type="inferred from homology"/>
<keyword evidence="1" id="KW-0560">Oxidoreductase</keyword>
<dbReference type="OrthoDB" id="48988at2759"/>
<dbReference type="InParanoid" id="A0A286U8B6"/>
<evidence type="ECO:0000313" key="5">
    <source>
        <dbReference type="Proteomes" id="UP000217199"/>
    </source>
</evidence>
<evidence type="ECO:0000259" key="3">
    <source>
        <dbReference type="Pfam" id="PF00248"/>
    </source>
</evidence>
<dbReference type="PANTHER" id="PTHR43364">
    <property type="entry name" value="NADH-SPECIFIC METHYLGLYOXAL REDUCTASE-RELATED"/>
    <property type="match status" value="1"/>
</dbReference>
<gene>
    <name evidence="4" type="ORF">PNOK_0866000</name>
</gene>
<dbReference type="PANTHER" id="PTHR43364:SF2">
    <property type="entry name" value="ARYL-ALCOHOL DEHYDROGENASE AAD10-RELATED"/>
    <property type="match status" value="1"/>
</dbReference>
<evidence type="ECO:0000313" key="4">
    <source>
        <dbReference type="EMBL" id="PAV15802.1"/>
    </source>
</evidence>
<organism evidence="4 5">
    <name type="scientific">Pyrrhoderma noxium</name>
    <dbReference type="NCBI Taxonomy" id="2282107"/>
    <lineage>
        <taxon>Eukaryota</taxon>
        <taxon>Fungi</taxon>
        <taxon>Dikarya</taxon>
        <taxon>Basidiomycota</taxon>
        <taxon>Agaricomycotina</taxon>
        <taxon>Agaricomycetes</taxon>
        <taxon>Hymenochaetales</taxon>
        <taxon>Hymenochaetaceae</taxon>
        <taxon>Pyrrhoderma</taxon>
    </lineage>
</organism>
<keyword evidence="5" id="KW-1185">Reference proteome</keyword>
<dbReference type="InterPro" id="IPR023210">
    <property type="entry name" value="NADP_OxRdtase_dom"/>
</dbReference>
<dbReference type="STRING" id="2282107.A0A286U8B6"/>
<evidence type="ECO:0000256" key="2">
    <source>
        <dbReference type="ARBA" id="ARBA00038157"/>
    </source>
</evidence>
<comment type="caution">
    <text evidence="4">The sequence shown here is derived from an EMBL/GenBank/DDBJ whole genome shotgun (WGS) entry which is preliminary data.</text>
</comment>
<sequence>MSSELFAPPPPPKTALGRYRVLSPLAGVRVSPLQLGAMSIGDKWESFGMGSMDKESSFKLLDAFFDAGGNFIDTANNYQDETSESFIGEWAEKRGIRDQLVIATKYTTLYKRADKSVPLKVNYTGNNAKSLKLSLEASLKKLRTTYVDILYVHWWDFNTSIEEIMNHLHHLVVSGKVLYLGVSDTPAWIVATANQYARDNGKTPFVIYQGAWNVMERSFERDIIPMARQHGLALAPWNVLAAGKLRTNEEEEKRKESGEKGRTLLNKDWMRNSNEKKMSSALEEVAKQVGAKHKDGSPGYNITAVAIAYLMQKTTYVFPIIGGRKVEHLMANIEALHIRLSDEQIKFIESVVPFDAGFPTTMIGDGTSTNTLLASAGHEDRWPLREPIKPGTGTK</sequence>
<accession>A0A286U8B6</accession>